<evidence type="ECO:0000313" key="15">
    <source>
        <dbReference type="Proteomes" id="UP000035036"/>
    </source>
</evidence>
<accession>A0A0B5FWB6</accession>
<dbReference type="PRINTS" id="PR01023">
    <property type="entry name" value="NAFLGMOTY"/>
</dbReference>
<dbReference type="GO" id="GO:0007155">
    <property type="term" value="P:cell adhesion"/>
    <property type="evidence" value="ECO:0007669"/>
    <property type="project" value="InterPro"/>
</dbReference>
<dbReference type="PRINTS" id="PR01021">
    <property type="entry name" value="OMPADOMAIN"/>
</dbReference>
<dbReference type="SUPFAM" id="SSF103647">
    <property type="entry name" value="TSP type-3 repeat"/>
    <property type="match status" value="1"/>
</dbReference>
<dbReference type="InterPro" id="IPR050330">
    <property type="entry name" value="Bact_OuterMem_StrucFunc"/>
</dbReference>
<keyword evidence="4" id="KW-0812">Transmembrane</keyword>
<evidence type="ECO:0000256" key="4">
    <source>
        <dbReference type="ARBA" id="ARBA00022692"/>
    </source>
</evidence>
<evidence type="ECO:0000259" key="13">
    <source>
        <dbReference type="PROSITE" id="PS51123"/>
    </source>
</evidence>
<evidence type="ECO:0000256" key="6">
    <source>
        <dbReference type="ARBA" id="ARBA00023065"/>
    </source>
</evidence>
<evidence type="ECO:0000256" key="12">
    <source>
        <dbReference type="SAM" id="SignalP"/>
    </source>
</evidence>
<dbReference type="InterPro" id="IPR027385">
    <property type="entry name" value="Beta-barrel_OMP"/>
</dbReference>
<dbReference type="EMBL" id="CP010311">
    <property type="protein sequence ID" value="AJF07896.1"/>
    <property type="molecule type" value="Genomic_DNA"/>
</dbReference>
<organism evidence="14 15">
    <name type="scientific">Geoalkalibacter subterraneus</name>
    <dbReference type="NCBI Taxonomy" id="483547"/>
    <lineage>
        <taxon>Bacteria</taxon>
        <taxon>Pseudomonadati</taxon>
        <taxon>Thermodesulfobacteriota</taxon>
        <taxon>Desulfuromonadia</taxon>
        <taxon>Desulfuromonadales</taxon>
        <taxon>Geoalkalibacteraceae</taxon>
        <taxon>Geoalkalibacter</taxon>
    </lineage>
</organism>
<sequence>MLSCALAVSLALAGVATASAEQKERAFTLSPMVGGYVYDGAENIKDDIQYSLGIGYNFTKSWGAEFVAGLTPTDIDEGNGDVDVMHFRMDGLYHFLTDNALVPYLAAGVGLQNKDYEDGSDDSEALFNWGGGIKYWLTERTALRADVRHLLTGEAVNNMSYSAGLAWQFAEAAKPEPRDSDGDGVPDERDQCPGTPRGVQVDNKGCPLDSDGDGVPDYRDKCPGTPKGVQVDDKGCPLDSDGDGVPDHLDQCPDTPKGASVDDKGCALDSDGDGVPDYRDKCPDTPAGELVDEDGCTLKMTMHINFDLDKTAIKPEYESELARAAAFIQKHRDVPYILVAGHTDSLGSESYNKDLSMRRAQAVVDYLVSEHGIDRKRLVARGYGEAQPVADNSTAEGRYQNRRVETICCMVLPPEE</sequence>
<dbReference type="GO" id="GO:0015288">
    <property type="term" value="F:porin activity"/>
    <property type="evidence" value="ECO:0007669"/>
    <property type="project" value="UniProtKB-KW"/>
</dbReference>
<keyword evidence="3" id="KW-1134">Transmembrane beta strand</keyword>
<evidence type="ECO:0000256" key="8">
    <source>
        <dbReference type="ARBA" id="ARBA00023136"/>
    </source>
</evidence>
<dbReference type="GO" id="GO:0006811">
    <property type="term" value="P:monoatomic ion transport"/>
    <property type="evidence" value="ECO:0007669"/>
    <property type="project" value="UniProtKB-KW"/>
</dbReference>
<keyword evidence="5 12" id="KW-0732">Signal</keyword>
<proteinExistence type="predicted"/>
<dbReference type="Pfam" id="PF13505">
    <property type="entry name" value="OMP_b-brl"/>
    <property type="match status" value="1"/>
</dbReference>
<dbReference type="GO" id="GO:0046930">
    <property type="term" value="C:pore complex"/>
    <property type="evidence" value="ECO:0007669"/>
    <property type="project" value="UniProtKB-KW"/>
</dbReference>
<feature type="signal peptide" evidence="12">
    <location>
        <begin position="1"/>
        <end position="20"/>
    </location>
</feature>
<feature type="region of interest" description="Disordered" evidence="11">
    <location>
        <begin position="173"/>
        <end position="286"/>
    </location>
</feature>
<dbReference type="PANTHER" id="PTHR30329:SF21">
    <property type="entry name" value="LIPOPROTEIN YIAD-RELATED"/>
    <property type="match status" value="1"/>
</dbReference>
<evidence type="ECO:0000256" key="9">
    <source>
        <dbReference type="ARBA" id="ARBA00023237"/>
    </source>
</evidence>
<dbReference type="Pfam" id="PF00691">
    <property type="entry name" value="OmpA"/>
    <property type="match status" value="1"/>
</dbReference>
<dbReference type="STRING" id="483547.GSUB_04035"/>
<dbReference type="CDD" id="cd07185">
    <property type="entry name" value="OmpA_C-like"/>
    <property type="match status" value="1"/>
</dbReference>
<reference evidence="14 15" key="1">
    <citation type="journal article" date="2015" name="Genome Announc.">
        <title>Genomes of Geoalkalibacter ferrihydriticus Z-0531T and Geoalkalibacter subterraneus Red1T, Two Haloalkaliphilic Metal-Reducing Deltaproteobacteria.</title>
        <authorList>
            <person name="Badalamenti J.P."/>
            <person name="Krajmalnik-Brown R."/>
            <person name="Torres C.I."/>
            <person name="Bond D.R."/>
        </authorList>
    </citation>
    <scope>NUCLEOTIDE SEQUENCE [LARGE SCALE GENOMIC DNA]</scope>
    <source>
        <strain evidence="14 15">Red1</strain>
    </source>
</reference>
<keyword evidence="2" id="KW-0813">Transport</keyword>
<dbReference type="InterPro" id="IPR003367">
    <property type="entry name" value="Thrombospondin_3-like_rpt"/>
</dbReference>
<dbReference type="KEGG" id="gsb:GSUB_04035"/>
<evidence type="ECO:0000256" key="10">
    <source>
        <dbReference type="PROSITE-ProRule" id="PRU00473"/>
    </source>
</evidence>
<dbReference type="InterPro" id="IPR006664">
    <property type="entry name" value="OMP_bac"/>
</dbReference>
<dbReference type="Gene3D" id="2.40.160.20">
    <property type="match status" value="1"/>
</dbReference>
<dbReference type="Gene3D" id="3.30.1330.60">
    <property type="entry name" value="OmpA-like domain"/>
    <property type="match status" value="1"/>
</dbReference>
<dbReference type="InterPro" id="IPR011250">
    <property type="entry name" value="OMP/PagP_B-barrel"/>
</dbReference>
<dbReference type="HOGENOM" id="CLU_031536_2_0_7"/>
<keyword evidence="15" id="KW-1185">Reference proteome</keyword>
<feature type="domain" description="OmpA-like" evidence="13">
    <location>
        <begin position="293"/>
        <end position="412"/>
    </location>
</feature>
<evidence type="ECO:0000313" key="14">
    <source>
        <dbReference type="EMBL" id="AJF07896.1"/>
    </source>
</evidence>
<dbReference type="GO" id="GO:0009279">
    <property type="term" value="C:cell outer membrane"/>
    <property type="evidence" value="ECO:0007669"/>
    <property type="project" value="UniProtKB-SubCell"/>
</dbReference>
<dbReference type="InterPro" id="IPR028974">
    <property type="entry name" value="TSP_type-3_rpt"/>
</dbReference>
<evidence type="ECO:0000256" key="3">
    <source>
        <dbReference type="ARBA" id="ARBA00022452"/>
    </source>
</evidence>
<keyword evidence="8 10" id="KW-0472">Membrane</keyword>
<keyword evidence="7" id="KW-0626">Porin</keyword>
<dbReference type="Pfam" id="PF02412">
    <property type="entry name" value="TSP_3"/>
    <property type="match status" value="4"/>
</dbReference>
<feature type="chain" id="PRO_5002102122" description="OmpA-like domain-containing protein" evidence="12">
    <location>
        <begin position="21"/>
        <end position="416"/>
    </location>
</feature>
<evidence type="ECO:0000256" key="2">
    <source>
        <dbReference type="ARBA" id="ARBA00022448"/>
    </source>
</evidence>
<dbReference type="Proteomes" id="UP000035036">
    <property type="component" value="Chromosome"/>
</dbReference>
<keyword evidence="6" id="KW-0406">Ion transport</keyword>
<gene>
    <name evidence="14" type="ORF">GSUB_04035</name>
</gene>
<dbReference type="GO" id="GO:0005509">
    <property type="term" value="F:calcium ion binding"/>
    <property type="evidence" value="ECO:0007669"/>
    <property type="project" value="InterPro"/>
</dbReference>
<evidence type="ECO:0000256" key="11">
    <source>
        <dbReference type="SAM" id="MobiDB-lite"/>
    </source>
</evidence>
<evidence type="ECO:0000256" key="1">
    <source>
        <dbReference type="ARBA" id="ARBA00004571"/>
    </source>
</evidence>
<dbReference type="PROSITE" id="PS51123">
    <property type="entry name" value="OMPA_2"/>
    <property type="match status" value="1"/>
</dbReference>
<evidence type="ECO:0000256" key="5">
    <source>
        <dbReference type="ARBA" id="ARBA00022729"/>
    </source>
</evidence>
<dbReference type="SUPFAM" id="SSF103088">
    <property type="entry name" value="OmpA-like"/>
    <property type="match status" value="1"/>
</dbReference>
<evidence type="ECO:0000256" key="7">
    <source>
        <dbReference type="ARBA" id="ARBA00023114"/>
    </source>
</evidence>
<dbReference type="InterPro" id="IPR036737">
    <property type="entry name" value="OmpA-like_sf"/>
</dbReference>
<dbReference type="InterPro" id="IPR006665">
    <property type="entry name" value="OmpA-like"/>
</dbReference>
<protein>
    <recommendedName>
        <fullName evidence="13">OmpA-like domain-containing protein</fullName>
    </recommendedName>
</protein>
<keyword evidence="9" id="KW-0998">Cell outer membrane</keyword>
<dbReference type="PANTHER" id="PTHR30329">
    <property type="entry name" value="STATOR ELEMENT OF FLAGELLAR MOTOR COMPLEX"/>
    <property type="match status" value="1"/>
</dbReference>
<feature type="compositionally biased region" description="Basic and acidic residues" evidence="11">
    <location>
        <begin position="173"/>
        <end position="191"/>
    </location>
</feature>
<comment type="subcellular location">
    <subcellularLocation>
        <location evidence="1">Cell outer membrane</location>
        <topology evidence="1">Multi-pass membrane protein</topology>
    </subcellularLocation>
</comment>
<dbReference type="SUPFAM" id="SSF56925">
    <property type="entry name" value="OMPA-like"/>
    <property type="match status" value="1"/>
</dbReference>
<dbReference type="AlphaFoldDB" id="A0A0B5FWB6"/>
<name>A0A0B5FWB6_9BACT</name>